<dbReference type="InterPro" id="IPR013783">
    <property type="entry name" value="Ig-like_fold"/>
</dbReference>
<dbReference type="PANTHER" id="PTHR23278:SF26">
    <property type="entry name" value="SIDESTEP III, ISOFORM O"/>
    <property type="match status" value="1"/>
</dbReference>
<feature type="domain" description="Ig-like" evidence="1">
    <location>
        <begin position="479"/>
        <end position="569"/>
    </location>
</feature>
<dbReference type="EMBL" id="OV725078">
    <property type="protein sequence ID" value="CAH1392855.1"/>
    <property type="molecule type" value="Genomic_DNA"/>
</dbReference>
<evidence type="ECO:0000313" key="3">
    <source>
        <dbReference type="Proteomes" id="UP001152798"/>
    </source>
</evidence>
<dbReference type="SMART" id="SM00409">
    <property type="entry name" value="IG"/>
    <property type="match status" value="4"/>
</dbReference>
<dbReference type="InterPro" id="IPR003598">
    <property type="entry name" value="Ig_sub2"/>
</dbReference>
<feature type="domain" description="Ig-like" evidence="1">
    <location>
        <begin position="390"/>
        <end position="477"/>
    </location>
</feature>
<dbReference type="AlphaFoldDB" id="A0A9P0E8M3"/>
<organism evidence="2 3">
    <name type="scientific">Nezara viridula</name>
    <name type="common">Southern green stink bug</name>
    <name type="synonym">Cimex viridulus</name>
    <dbReference type="NCBI Taxonomy" id="85310"/>
    <lineage>
        <taxon>Eukaryota</taxon>
        <taxon>Metazoa</taxon>
        <taxon>Ecdysozoa</taxon>
        <taxon>Arthropoda</taxon>
        <taxon>Hexapoda</taxon>
        <taxon>Insecta</taxon>
        <taxon>Pterygota</taxon>
        <taxon>Neoptera</taxon>
        <taxon>Paraneoptera</taxon>
        <taxon>Hemiptera</taxon>
        <taxon>Heteroptera</taxon>
        <taxon>Panheteroptera</taxon>
        <taxon>Pentatomomorpha</taxon>
        <taxon>Pentatomoidea</taxon>
        <taxon>Pentatomidae</taxon>
        <taxon>Pentatominae</taxon>
        <taxon>Nezara</taxon>
    </lineage>
</organism>
<evidence type="ECO:0000259" key="1">
    <source>
        <dbReference type="PROSITE" id="PS50835"/>
    </source>
</evidence>
<dbReference type="InterPro" id="IPR013151">
    <property type="entry name" value="Immunoglobulin_dom"/>
</dbReference>
<reference evidence="2" key="1">
    <citation type="submission" date="2022-01" db="EMBL/GenBank/DDBJ databases">
        <authorList>
            <person name="King R."/>
        </authorList>
    </citation>
    <scope>NUCLEOTIDE SEQUENCE</scope>
</reference>
<evidence type="ECO:0000313" key="2">
    <source>
        <dbReference type="EMBL" id="CAH1392855.1"/>
    </source>
</evidence>
<protein>
    <recommendedName>
        <fullName evidence="1">Ig-like domain-containing protein</fullName>
    </recommendedName>
</protein>
<dbReference type="PROSITE" id="PS50835">
    <property type="entry name" value="IG_LIKE"/>
    <property type="match status" value="3"/>
</dbReference>
<feature type="domain" description="Ig-like" evidence="1">
    <location>
        <begin position="191"/>
        <end position="289"/>
    </location>
</feature>
<dbReference type="InterPro" id="IPR036179">
    <property type="entry name" value="Ig-like_dom_sf"/>
</dbReference>
<dbReference type="Gene3D" id="2.60.40.10">
    <property type="entry name" value="Immunoglobulins"/>
    <property type="match status" value="5"/>
</dbReference>
<dbReference type="InterPro" id="IPR007110">
    <property type="entry name" value="Ig-like_dom"/>
</dbReference>
<dbReference type="OrthoDB" id="10055806at2759"/>
<dbReference type="Pfam" id="PF13927">
    <property type="entry name" value="Ig_3"/>
    <property type="match status" value="2"/>
</dbReference>
<name>A0A9P0E8M3_NEZVI</name>
<dbReference type="InterPro" id="IPR003599">
    <property type="entry name" value="Ig_sub"/>
</dbReference>
<dbReference type="SUPFAM" id="SSF48726">
    <property type="entry name" value="Immunoglobulin"/>
    <property type="match status" value="4"/>
</dbReference>
<gene>
    <name evidence="2" type="ORF">NEZAVI_LOCUS3611</name>
</gene>
<accession>A0A9P0E8M3</accession>
<dbReference type="Pfam" id="PF00047">
    <property type="entry name" value="ig"/>
    <property type="match status" value="1"/>
</dbReference>
<dbReference type="Proteomes" id="UP001152798">
    <property type="component" value="Chromosome 2"/>
</dbReference>
<dbReference type="SMART" id="SM00408">
    <property type="entry name" value="IGc2"/>
    <property type="match status" value="3"/>
</dbReference>
<dbReference type="PANTHER" id="PTHR23278">
    <property type="entry name" value="SIDESTEP PROTEIN"/>
    <property type="match status" value="1"/>
</dbReference>
<proteinExistence type="predicted"/>
<keyword evidence="3" id="KW-1185">Reference proteome</keyword>
<sequence>MTRTIKASVIEAMMSRLNHSSTFIKKVFNISPRVSVPDCKLSRSRKIATRRPPVPTTCLPDSFELLSATSHPFSLEKYLHSSKTNHPPYQTDHLPFLNSTSNGCELVELEDPYATHGWFDVRGRPFNQALLWSDALSFGPRAYFVTGKRPVAALQLDAVQLKDAGVYRCRVDFRNSPTRNFQVKLTVIVPPHQLIIYDNSGKNLSDTVGPLTEESDLLLTCEVRGGEPTPTVSWFMNEKLTEGQLDKAAENVIINKLSLPRLKRHHLNNTFKCQASNTKLMQPAEKTVRLEMFLRPINVELSEKPKMLVAEEEYRIQCSSLGSRPQAELTWFRENRKYKKAKVRDDVKLPSYPHSENLQSTHIESTSPAIISLCTPCCPLTAGAPFLLYPPVVSLQLGTSLKPHQIKEGDDVYFECNVRANPRQHKITWYHNGEPVTQNMSSGVLISALSLVLQGVTRQHGGSYTCMAANSRGQTFSQPVFLRIQYAPVCVYTEPVIVGASLEEAVKVKCLVSADPTDLSFFWQFNNSGESFQVAPSRYATSNGTISELIYTPKSERDYGTLTCSASNSIGRQAEPCLFQVVPATKPGPLHNCTLRSTVNTTGDWLEVECIAGFDGGLSQTFHLEAVDSLTSKYCLNASNVEGPFFRVELAALSSGHPGTIQLVMYAANQKGRSELVVLEDIAIRDAEKRTVTVCALRKKAYNLRNSSTTPTKQIEITQGDDQRYVVSYQVKSEIKQPDILNRVSEEQLETDGTNATFNGPRVNPTFTSPTLSPGGCQIQEQLAQTSMLNNVHGTTHNIISNSIPGPESCV</sequence>